<reference evidence="1" key="1">
    <citation type="journal article" date="2020" name="Nature">
        <title>Giant virus diversity and host interactions through global metagenomics.</title>
        <authorList>
            <person name="Schulz F."/>
            <person name="Roux S."/>
            <person name="Paez-Espino D."/>
            <person name="Jungbluth S."/>
            <person name="Walsh D.A."/>
            <person name="Denef V.J."/>
            <person name="McMahon K.D."/>
            <person name="Konstantinidis K.T."/>
            <person name="Eloe-Fadrosh E.A."/>
            <person name="Kyrpides N.C."/>
            <person name="Woyke T."/>
        </authorList>
    </citation>
    <scope>NUCLEOTIDE SEQUENCE</scope>
    <source>
        <strain evidence="1">GVMAG-M-3300013285-6</strain>
    </source>
</reference>
<proteinExistence type="predicted"/>
<evidence type="ECO:0000313" key="1">
    <source>
        <dbReference type="EMBL" id="QHS91950.1"/>
    </source>
</evidence>
<organism evidence="1">
    <name type="scientific">viral metagenome</name>
    <dbReference type="NCBI Taxonomy" id="1070528"/>
    <lineage>
        <taxon>unclassified sequences</taxon>
        <taxon>metagenomes</taxon>
        <taxon>organismal metagenomes</taxon>
    </lineage>
</organism>
<sequence>MTYTDDEKISLFRNIINHIKKEIILNKPKKSPEEAARVLLNIHTTLTGVLKKNKDLSLLKHNNLEGVFDDIIDKNMTPYLSDNLLHYCTRDLYENPMALEIGHINIQYR</sequence>
<protein>
    <submittedName>
        <fullName evidence="1">Uncharacterized protein</fullName>
    </submittedName>
</protein>
<name>A0A6C0BIR4_9ZZZZ</name>
<dbReference type="AlphaFoldDB" id="A0A6C0BIR4"/>
<dbReference type="EMBL" id="MN739166">
    <property type="protein sequence ID" value="QHS91950.1"/>
    <property type="molecule type" value="Genomic_DNA"/>
</dbReference>
<accession>A0A6C0BIR4</accession>